<feature type="transmembrane region" description="Helical" evidence="2">
    <location>
        <begin position="128"/>
        <end position="146"/>
    </location>
</feature>
<dbReference type="EMBL" id="CADCTC010000247">
    <property type="protein sequence ID" value="CAA9290270.1"/>
    <property type="molecule type" value="Genomic_DNA"/>
</dbReference>
<reference evidence="3" key="1">
    <citation type="submission" date="2020-02" db="EMBL/GenBank/DDBJ databases">
        <authorList>
            <person name="Meier V. D."/>
        </authorList>
    </citation>
    <scope>NUCLEOTIDE SEQUENCE</scope>
    <source>
        <strain evidence="3">AVDCRST_MAG77</strain>
    </source>
</reference>
<evidence type="ECO:0000313" key="3">
    <source>
        <dbReference type="EMBL" id="CAA9290270.1"/>
    </source>
</evidence>
<feature type="transmembrane region" description="Helical" evidence="2">
    <location>
        <begin position="255"/>
        <end position="277"/>
    </location>
</feature>
<dbReference type="PANTHER" id="PTHR41771:SF1">
    <property type="entry name" value="MEMBRANE PROTEIN"/>
    <property type="match status" value="1"/>
</dbReference>
<dbReference type="PANTHER" id="PTHR41771">
    <property type="entry name" value="MEMBRANE PROTEIN-RELATED"/>
    <property type="match status" value="1"/>
</dbReference>
<evidence type="ECO:0000256" key="1">
    <source>
        <dbReference type="SAM" id="MobiDB-lite"/>
    </source>
</evidence>
<feature type="region of interest" description="Disordered" evidence="1">
    <location>
        <begin position="322"/>
        <end position="346"/>
    </location>
</feature>
<feature type="transmembrane region" description="Helical" evidence="2">
    <location>
        <begin position="79"/>
        <end position="96"/>
    </location>
</feature>
<feature type="compositionally biased region" description="Basic and acidic residues" evidence="1">
    <location>
        <begin position="335"/>
        <end position="346"/>
    </location>
</feature>
<keyword evidence="2" id="KW-0812">Transmembrane</keyword>
<evidence type="ECO:0000256" key="2">
    <source>
        <dbReference type="SAM" id="Phobius"/>
    </source>
</evidence>
<feature type="transmembrane region" description="Helical" evidence="2">
    <location>
        <begin position="297"/>
        <end position="320"/>
    </location>
</feature>
<name>A0A6J4JXZ8_9CHLR</name>
<dbReference type="InterPro" id="IPR012507">
    <property type="entry name" value="YibE_F"/>
</dbReference>
<keyword evidence="2" id="KW-1133">Transmembrane helix</keyword>
<dbReference type="AlphaFoldDB" id="A0A6J4JXZ8"/>
<keyword evidence="2" id="KW-0472">Membrane</keyword>
<accession>A0A6J4JXZ8</accession>
<sequence>MLSGGTRESPLHGGAERYQVLSVQIGTGDRRGQTVSVESTQLAGGVAHEYRPGDAVVVQLGATPQAEQWVVIDAVRRPALYWLAAAFGVAVVLVGGRRGAAALLGLGVSFAVLAGYILPRLIAGDNPTVVSVGGATAIIGVTLYLTHGVSRKTTVAVAGTAISLLLTGLLSAAYIGVARLTGRTEESMYLQLALPGVSLNLQGLLLAGVIIGALGVLDDASIGQASVVFALRDANPTLGPGELYRRGLVVGRDHIGSLVNTLALAYAGTALPLLLLFSTNGVPFAVALNRELVASEVARTLLGSLGLVAAVPITTGLAALAARQPPAAPRGPRRAMQDDGHSARGE</sequence>
<protein>
    <submittedName>
        <fullName evidence="3">YibE/F family protein</fullName>
    </submittedName>
</protein>
<feature type="transmembrane region" description="Helical" evidence="2">
    <location>
        <begin position="197"/>
        <end position="217"/>
    </location>
</feature>
<gene>
    <name evidence="3" type="ORF">AVDCRST_MAG77-4617</name>
</gene>
<organism evidence="3">
    <name type="scientific">uncultured Chloroflexota bacterium</name>
    <dbReference type="NCBI Taxonomy" id="166587"/>
    <lineage>
        <taxon>Bacteria</taxon>
        <taxon>Bacillati</taxon>
        <taxon>Chloroflexota</taxon>
        <taxon>environmental samples</taxon>
    </lineage>
</organism>
<feature type="transmembrane region" description="Helical" evidence="2">
    <location>
        <begin position="103"/>
        <end position="122"/>
    </location>
</feature>
<feature type="transmembrane region" description="Helical" evidence="2">
    <location>
        <begin position="153"/>
        <end position="177"/>
    </location>
</feature>
<proteinExistence type="predicted"/>
<dbReference type="Pfam" id="PF07907">
    <property type="entry name" value="YibE_F"/>
    <property type="match status" value="1"/>
</dbReference>